<dbReference type="InterPro" id="IPR013956">
    <property type="entry name" value="E3_ubiquit_lig_Bre1"/>
</dbReference>
<dbReference type="Pfam" id="PF25597">
    <property type="entry name" value="SH3_retrovirus"/>
    <property type="match status" value="1"/>
</dbReference>
<keyword evidence="4 6" id="KW-0862">Zinc</keyword>
<comment type="subcellular location">
    <subcellularLocation>
        <location evidence="1 6">Nucleus</location>
    </subcellularLocation>
</comment>
<protein>
    <recommendedName>
        <fullName evidence="6">E3 ubiquitin protein ligase</fullName>
        <ecNumber evidence="6">2.3.2.27</ecNumber>
    </recommendedName>
</protein>
<evidence type="ECO:0000256" key="5">
    <source>
        <dbReference type="ARBA" id="ARBA00023242"/>
    </source>
</evidence>
<keyword evidence="2 6" id="KW-0479">Metal-binding</keyword>
<evidence type="ECO:0000256" key="6">
    <source>
        <dbReference type="RuleBase" id="RU365038"/>
    </source>
</evidence>
<evidence type="ECO:0000256" key="8">
    <source>
        <dbReference type="SAM" id="MobiDB-lite"/>
    </source>
</evidence>
<gene>
    <name evidence="10" type="ORF">KI387_042399</name>
</gene>
<keyword evidence="3 6" id="KW-0863">Zinc-finger</keyword>
<dbReference type="InterPro" id="IPR057670">
    <property type="entry name" value="SH3_retrovirus"/>
</dbReference>
<evidence type="ECO:0000256" key="4">
    <source>
        <dbReference type="ARBA" id="ARBA00022833"/>
    </source>
</evidence>
<keyword evidence="6" id="KW-0808">Transferase</keyword>
<dbReference type="EMBL" id="JAHRHJ020003144">
    <property type="protein sequence ID" value="KAH9292409.1"/>
    <property type="molecule type" value="Genomic_DNA"/>
</dbReference>
<accession>A0AA38C7V5</accession>
<dbReference type="GO" id="GO:0016567">
    <property type="term" value="P:protein ubiquitination"/>
    <property type="evidence" value="ECO:0007669"/>
    <property type="project" value="UniProtKB-UniRule"/>
</dbReference>
<evidence type="ECO:0000256" key="2">
    <source>
        <dbReference type="ARBA" id="ARBA00022723"/>
    </source>
</evidence>
<dbReference type="PANTHER" id="PTHR23163:SF0">
    <property type="entry name" value="E3 UBIQUITIN-PROTEIN LIGASE BRE1"/>
    <property type="match status" value="1"/>
</dbReference>
<proteinExistence type="inferred from homology"/>
<keyword evidence="6 7" id="KW-0175">Coiled coil</keyword>
<name>A0AA38C7V5_TAXCH</name>
<keyword evidence="11" id="KW-1185">Reference proteome</keyword>
<dbReference type="PANTHER" id="PTHR23163">
    <property type="entry name" value="RING FINGER PROTEIN-RELATED"/>
    <property type="match status" value="1"/>
</dbReference>
<feature type="domain" description="Retroviral polymerase SH3-like" evidence="9">
    <location>
        <begin position="563"/>
        <end position="593"/>
    </location>
</feature>
<organism evidence="10 11">
    <name type="scientific">Taxus chinensis</name>
    <name type="common">Chinese yew</name>
    <name type="synonym">Taxus wallichiana var. chinensis</name>
    <dbReference type="NCBI Taxonomy" id="29808"/>
    <lineage>
        <taxon>Eukaryota</taxon>
        <taxon>Viridiplantae</taxon>
        <taxon>Streptophyta</taxon>
        <taxon>Embryophyta</taxon>
        <taxon>Tracheophyta</taxon>
        <taxon>Spermatophyta</taxon>
        <taxon>Pinopsida</taxon>
        <taxon>Pinidae</taxon>
        <taxon>Conifers II</taxon>
        <taxon>Cupressales</taxon>
        <taxon>Taxaceae</taxon>
        <taxon>Taxus</taxon>
    </lineage>
</organism>
<comment type="pathway">
    <text evidence="6">Protein modification; protein ubiquitination.</text>
</comment>
<evidence type="ECO:0000259" key="9">
    <source>
        <dbReference type="Pfam" id="PF25597"/>
    </source>
</evidence>
<feature type="coiled-coil region" evidence="7">
    <location>
        <begin position="248"/>
        <end position="275"/>
    </location>
</feature>
<feature type="region of interest" description="Disordered" evidence="8">
    <location>
        <begin position="616"/>
        <end position="635"/>
    </location>
</feature>
<keyword evidence="5 6" id="KW-0539">Nucleus</keyword>
<dbReference type="GO" id="GO:0006325">
    <property type="term" value="P:chromatin organization"/>
    <property type="evidence" value="ECO:0007669"/>
    <property type="project" value="UniProtKB-KW"/>
</dbReference>
<dbReference type="GO" id="GO:0061630">
    <property type="term" value="F:ubiquitin protein ligase activity"/>
    <property type="evidence" value="ECO:0007669"/>
    <property type="project" value="UniProtKB-EC"/>
</dbReference>
<keyword evidence="6" id="KW-0156">Chromatin regulator</keyword>
<evidence type="ECO:0000313" key="11">
    <source>
        <dbReference type="Proteomes" id="UP000824469"/>
    </source>
</evidence>
<dbReference type="EC" id="2.3.2.27" evidence="6"/>
<dbReference type="Proteomes" id="UP000824469">
    <property type="component" value="Unassembled WGS sequence"/>
</dbReference>
<evidence type="ECO:0000256" key="3">
    <source>
        <dbReference type="ARBA" id="ARBA00022771"/>
    </source>
</evidence>
<evidence type="ECO:0000313" key="10">
    <source>
        <dbReference type="EMBL" id="KAH9292409.1"/>
    </source>
</evidence>
<dbReference type="GO" id="GO:0008270">
    <property type="term" value="F:zinc ion binding"/>
    <property type="evidence" value="ECO:0007669"/>
    <property type="project" value="UniProtKB-KW"/>
</dbReference>
<sequence>MGSTGEPERKRRNLNSIGPLAVKKQPPSLSSDEKKVDAAVLQYQNQKLSQQLEAQKNEFHALESKFNQLKNKQADYDDTLIVVNRVWKQLVDDLELLAIRAGGSTNGFKVLDLSGTFEDGKSASCPPEATFLCRLLEASDSQRSVTNASTTEVENALMTRHASTMNVMQILIKAIDSHRAKNEELSLILRGKLTEDEATKQFQSNDANLREEVRNLRVAMDALHLKHKNYANEVRTLRDSHSKDQSEIKRLTGELDEAMADLEESKCKLASLKSHRDASLGASFPGLHLGIRSTQETSLEISQKAARDRSSIGRIQGEVPILCNFPVTLATNRLAELQEANQEKLKDITADGPYAVLIDSVNNEKLVLSSRPYLLLNDQLQRLKAEVDRYQSMVVESLQAERDNLVRREKEMNLKVESSDIARRAASVSEARVAELEAELQECMSDRNLFETRLEEALQESGRKDIISEFKVMVSTLHKEMGMMQAHLNKFKEAACEVHSLRAEVHSLTRILNRKSSDCKNLSDKCAAHASEIKSLQDLVTELRDTEQELKLILEMYRRESTDSSKAYRFIDISSNKVIVSRDVDVKETQSFLTCDQQIVGRDQQTSENIVISLPNESSSLSHTPSRIPPQQSVAPTNDTLIYRRHQPELVAHPVEPFP</sequence>
<reference evidence="10 11" key="1">
    <citation type="journal article" date="2021" name="Nat. Plants">
        <title>The Taxus genome provides insights into paclitaxel biosynthesis.</title>
        <authorList>
            <person name="Xiong X."/>
            <person name="Gou J."/>
            <person name="Liao Q."/>
            <person name="Li Y."/>
            <person name="Zhou Q."/>
            <person name="Bi G."/>
            <person name="Li C."/>
            <person name="Du R."/>
            <person name="Wang X."/>
            <person name="Sun T."/>
            <person name="Guo L."/>
            <person name="Liang H."/>
            <person name="Lu P."/>
            <person name="Wu Y."/>
            <person name="Zhang Z."/>
            <person name="Ro D.K."/>
            <person name="Shang Y."/>
            <person name="Huang S."/>
            <person name="Yan J."/>
        </authorList>
    </citation>
    <scope>NUCLEOTIDE SEQUENCE [LARGE SCALE GENOMIC DNA]</scope>
    <source>
        <strain evidence="10">Ta-2019</strain>
    </source>
</reference>
<keyword evidence="6" id="KW-0833">Ubl conjugation pathway</keyword>
<feature type="coiled-coil region" evidence="7">
    <location>
        <begin position="519"/>
        <end position="560"/>
    </location>
</feature>
<comment type="catalytic activity">
    <reaction evidence="6">
        <text>S-ubiquitinyl-[E2 ubiquitin-conjugating enzyme]-L-cysteine + [acceptor protein]-L-lysine = [E2 ubiquitin-conjugating enzyme]-L-cysteine + N(6)-ubiquitinyl-[acceptor protein]-L-lysine.</text>
        <dbReference type="EC" id="2.3.2.27"/>
    </reaction>
</comment>
<feature type="region of interest" description="Disordered" evidence="8">
    <location>
        <begin position="1"/>
        <end position="35"/>
    </location>
</feature>
<dbReference type="AlphaFoldDB" id="A0AA38C7V5"/>
<comment type="similarity">
    <text evidence="6">Belongs to the BRE1 family.</text>
</comment>
<evidence type="ECO:0000256" key="7">
    <source>
        <dbReference type="SAM" id="Coils"/>
    </source>
</evidence>
<dbReference type="GO" id="GO:0005634">
    <property type="term" value="C:nucleus"/>
    <property type="evidence" value="ECO:0007669"/>
    <property type="project" value="UniProtKB-SubCell"/>
</dbReference>
<feature type="coiled-coil region" evidence="7">
    <location>
        <begin position="38"/>
        <end position="72"/>
    </location>
</feature>
<comment type="caution">
    <text evidence="10">The sequence shown here is derived from an EMBL/GenBank/DDBJ whole genome shotgun (WGS) entry which is preliminary data.</text>
</comment>
<feature type="coiled-coil region" evidence="7">
    <location>
        <begin position="373"/>
        <end position="460"/>
    </location>
</feature>
<evidence type="ECO:0000256" key="1">
    <source>
        <dbReference type="ARBA" id="ARBA00004123"/>
    </source>
</evidence>
<dbReference type="GO" id="GO:0033503">
    <property type="term" value="C:HULC complex"/>
    <property type="evidence" value="ECO:0007669"/>
    <property type="project" value="TreeGrafter"/>
</dbReference>